<dbReference type="GO" id="GO:0006526">
    <property type="term" value="P:L-arginine biosynthetic process"/>
    <property type="evidence" value="ECO:0007669"/>
    <property type="project" value="UniProtKB-UniRule"/>
</dbReference>
<comment type="miscellaneous">
    <text evidence="5">May also have succinyldiaminopimelate aminotransferase activity, thus carrying out the corresponding step in lysine biosynthesis.</text>
</comment>
<protein>
    <recommendedName>
        <fullName evidence="5">Acetylornithine aminotransferase</fullName>
        <shortName evidence="5">ACOAT</shortName>
        <ecNumber evidence="5">2.6.1.11</ecNumber>
    </recommendedName>
</protein>
<evidence type="ECO:0000313" key="7">
    <source>
        <dbReference type="Proteomes" id="UP000298484"/>
    </source>
</evidence>
<name>A0A4Y9AGZ9_9BACI</name>
<dbReference type="InterPro" id="IPR015424">
    <property type="entry name" value="PyrdxlP-dep_Trfase"/>
</dbReference>
<dbReference type="InterPro" id="IPR015422">
    <property type="entry name" value="PyrdxlP-dep_Trfase_small"/>
</dbReference>
<keyword evidence="7" id="KW-1185">Reference proteome</keyword>
<sequence>MTAIFPTYKRFNLSVERATGTAVEDADGHTYLDFGAGIGVCSLGHRHPDVQHALEKQLNSYWHVSNLYHNPIQEKVADWLTQHSSGEQVFFCNSGTEANEAAIKLARKATGKHKIISFEQSFHGRTLGAMAATGQEKIQTGFGPMLESFSYVPFNDIDSVKQVIDDETAAVMVEMIQGEGGIHMAAPGFLQELEHVCRQYDVLLIVDEVQTGIGRTGKPFAYQHFGISPDIITSAKGLADGVPVGAMIAKERLRDAFGPGSHGATFGGNPLAMAAAEAVLKRVFQEDFLREVTEKGNYLLEQLNQFIAPLPAVTSIRGKGLMLGIECHQDVTPMIKRLIEKGLLVLSAGSNVIRILPPLIVSEQEMDQAVDLLSEVLADEKVYVE</sequence>
<evidence type="ECO:0000256" key="4">
    <source>
        <dbReference type="ARBA" id="ARBA00022898"/>
    </source>
</evidence>
<keyword evidence="5" id="KW-0963">Cytoplasm</keyword>
<dbReference type="InterPro" id="IPR050103">
    <property type="entry name" value="Class-III_PLP-dep_AT"/>
</dbReference>
<feature type="binding site" evidence="5">
    <location>
        <begin position="95"/>
        <end position="96"/>
    </location>
    <ligand>
        <name>pyridoxal 5'-phosphate</name>
        <dbReference type="ChEBI" id="CHEBI:597326"/>
    </ligand>
</feature>
<dbReference type="PIRSF" id="PIRSF000521">
    <property type="entry name" value="Transaminase_4ab_Lys_Orn"/>
    <property type="match status" value="1"/>
</dbReference>
<dbReference type="NCBIfam" id="NF002325">
    <property type="entry name" value="PRK01278.1"/>
    <property type="match status" value="1"/>
</dbReference>
<dbReference type="OrthoDB" id="9807885at2"/>
<dbReference type="HAMAP" id="MF_01107">
    <property type="entry name" value="ArgD_aminotrans_3"/>
    <property type="match status" value="1"/>
</dbReference>
<dbReference type="Gene3D" id="3.90.1150.10">
    <property type="entry name" value="Aspartate Aminotransferase, domain 1"/>
    <property type="match status" value="1"/>
</dbReference>
<feature type="binding site" evidence="5">
    <location>
        <position position="265"/>
    </location>
    <ligand>
        <name>pyridoxal 5'-phosphate</name>
        <dbReference type="ChEBI" id="CHEBI:597326"/>
    </ligand>
</feature>
<feature type="binding site" evidence="5">
    <location>
        <begin position="207"/>
        <end position="210"/>
    </location>
    <ligand>
        <name>pyridoxal 5'-phosphate</name>
        <dbReference type="ChEBI" id="CHEBI:597326"/>
    </ligand>
</feature>
<dbReference type="PROSITE" id="PS00600">
    <property type="entry name" value="AA_TRANSFER_CLASS_3"/>
    <property type="match status" value="1"/>
</dbReference>
<dbReference type="Gene3D" id="3.40.640.10">
    <property type="entry name" value="Type I PLP-dependent aspartate aminotransferase-like (Major domain)"/>
    <property type="match status" value="1"/>
</dbReference>
<gene>
    <name evidence="5" type="primary">argD</name>
    <name evidence="6" type="ORF">E4U82_00150</name>
</gene>
<comment type="similarity">
    <text evidence="5">Belongs to the class-III pyridoxal-phosphate-dependent aminotransferase family. ArgD subfamily.</text>
</comment>
<keyword evidence="5" id="KW-0055">Arginine biosynthesis</keyword>
<feature type="binding site" evidence="5">
    <location>
        <position position="125"/>
    </location>
    <ligand>
        <name>N(2)-acetyl-L-ornithine</name>
        <dbReference type="ChEBI" id="CHEBI:57805"/>
    </ligand>
</feature>
<dbReference type="GO" id="GO:0042802">
    <property type="term" value="F:identical protein binding"/>
    <property type="evidence" value="ECO:0007669"/>
    <property type="project" value="TreeGrafter"/>
</dbReference>
<evidence type="ECO:0000256" key="5">
    <source>
        <dbReference type="HAMAP-Rule" id="MF_01107"/>
    </source>
</evidence>
<comment type="subcellular location">
    <subcellularLocation>
        <location evidence="5">Cytoplasm</location>
    </subcellularLocation>
</comment>
<dbReference type="AlphaFoldDB" id="A0A4Y9AGZ9"/>
<evidence type="ECO:0000313" key="6">
    <source>
        <dbReference type="EMBL" id="TFJ94367.1"/>
    </source>
</evidence>
<dbReference type="FunFam" id="3.40.640.10:FF:000004">
    <property type="entry name" value="Acetylornithine aminotransferase"/>
    <property type="match status" value="1"/>
</dbReference>
<keyword evidence="2 5" id="KW-0028">Amino-acid biosynthesis</keyword>
<evidence type="ECO:0000256" key="3">
    <source>
        <dbReference type="ARBA" id="ARBA00022679"/>
    </source>
</evidence>
<dbReference type="PANTHER" id="PTHR11986">
    <property type="entry name" value="AMINOTRANSFERASE CLASS III"/>
    <property type="match status" value="1"/>
</dbReference>
<comment type="catalytic activity">
    <reaction evidence="5">
        <text>N(2)-acetyl-L-ornithine + 2-oxoglutarate = N-acetyl-L-glutamate 5-semialdehyde + L-glutamate</text>
        <dbReference type="Rhea" id="RHEA:18049"/>
        <dbReference type="ChEBI" id="CHEBI:16810"/>
        <dbReference type="ChEBI" id="CHEBI:29123"/>
        <dbReference type="ChEBI" id="CHEBI:29985"/>
        <dbReference type="ChEBI" id="CHEBI:57805"/>
        <dbReference type="EC" id="2.6.1.11"/>
    </reaction>
</comment>
<dbReference type="EC" id="2.6.1.11" evidence="5"/>
<dbReference type="Pfam" id="PF00202">
    <property type="entry name" value="Aminotran_3"/>
    <property type="match status" value="1"/>
</dbReference>
<feature type="binding site" evidence="5">
    <location>
        <position position="122"/>
    </location>
    <ligand>
        <name>pyridoxal 5'-phosphate</name>
        <dbReference type="ChEBI" id="CHEBI:597326"/>
    </ligand>
</feature>
<organism evidence="6 7">
    <name type="scientific">Lentibacillus salicampi</name>
    <dbReference type="NCBI Taxonomy" id="175306"/>
    <lineage>
        <taxon>Bacteria</taxon>
        <taxon>Bacillati</taxon>
        <taxon>Bacillota</taxon>
        <taxon>Bacilli</taxon>
        <taxon>Bacillales</taxon>
        <taxon>Bacillaceae</taxon>
        <taxon>Lentibacillus</taxon>
    </lineage>
</organism>
<dbReference type="GO" id="GO:0030170">
    <property type="term" value="F:pyridoxal phosphate binding"/>
    <property type="evidence" value="ECO:0007669"/>
    <property type="project" value="InterPro"/>
</dbReference>
<comment type="caution">
    <text evidence="5">Lacks conserved residue(s) required for the propagation of feature annotation.</text>
</comment>
<comment type="caution">
    <text evidence="6">The sequence shown here is derived from an EMBL/GenBank/DDBJ whole genome shotgun (WGS) entry which is preliminary data.</text>
</comment>
<dbReference type="InterPro" id="IPR004636">
    <property type="entry name" value="AcOrn/SuccOrn_fam"/>
</dbReference>
<dbReference type="InterPro" id="IPR049704">
    <property type="entry name" value="Aminotrans_3_PPA_site"/>
</dbReference>
<accession>A0A4Y9AGZ9</accession>
<dbReference type="NCBIfam" id="TIGR00707">
    <property type="entry name" value="argD"/>
    <property type="match status" value="1"/>
</dbReference>
<dbReference type="GO" id="GO:0003992">
    <property type="term" value="F:N2-acetyl-L-ornithine:2-oxoglutarate 5-aminotransferase activity"/>
    <property type="evidence" value="ECO:0007669"/>
    <property type="project" value="UniProtKB-UniRule"/>
</dbReference>
<dbReference type="UniPathway" id="UPA00068">
    <property type="reaction ID" value="UER00109"/>
</dbReference>
<dbReference type="GO" id="GO:0005737">
    <property type="term" value="C:cytoplasm"/>
    <property type="evidence" value="ECO:0007669"/>
    <property type="project" value="UniProtKB-SubCell"/>
</dbReference>
<dbReference type="NCBIfam" id="NF002797">
    <property type="entry name" value="PRK02936.1"/>
    <property type="match status" value="1"/>
</dbReference>
<dbReference type="EMBL" id="SRHY01000001">
    <property type="protein sequence ID" value="TFJ94367.1"/>
    <property type="molecule type" value="Genomic_DNA"/>
</dbReference>
<evidence type="ECO:0000256" key="2">
    <source>
        <dbReference type="ARBA" id="ARBA00022605"/>
    </source>
</evidence>
<dbReference type="InterPro" id="IPR015421">
    <property type="entry name" value="PyrdxlP-dep_Trfase_major"/>
</dbReference>
<reference evidence="6 7" key="1">
    <citation type="submission" date="2019-03" db="EMBL/GenBank/DDBJ databases">
        <title>Genome sequence of Lentibacillus salicampi ATCC BAA-719.</title>
        <authorList>
            <person name="Maclea K.S."/>
            <person name="Simoes Junior M."/>
        </authorList>
    </citation>
    <scope>NUCLEOTIDE SEQUENCE [LARGE SCALE GENOMIC DNA]</scope>
    <source>
        <strain evidence="6 7">ATCC BAA-719</strain>
    </source>
</reference>
<dbReference type="SUPFAM" id="SSF53383">
    <property type="entry name" value="PLP-dependent transferases"/>
    <property type="match status" value="1"/>
</dbReference>
<keyword evidence="1 5" id="KW-0032">Aminotransferase</keyword>
<dbReference type="Proteomes" id="UP000298484">
    <property type="component" value="Unassembled WGS sequence"/>
</dbReference>
<keyword evidence="3 5" id="KW-0808">Transferase</keyword>
<dbReference type="CDD" id="cd00610">
    <property type="entry name" value="OAT_like"/>
    <property type="match status" value="1"/>
</dbReference>
<evidence type="ECO:0000256" key="1">
    <source>
        <dbReference type="ARBA" id="ARBA00022576"/>
    </source>
</evidence>
<comment type="subunit">
    <text evidence="5">Homodimer.</text>
</comment>
<feature type="modified residue" description="N6-(pyridoxal phosphate)lysine" evidence="5">
    <location>
        <position position="236"/>
    </location>
</feature>
<keyword evidence="4 5" id="KW-0663">Pyridoxal phosphate</keyword>
<dbReference type="RefSeq" id="WP_135108013.1">
    <property type="nucleotide sequence ID" value="NZ_SRHY01000001.1"/>
</dbReference>
<dbReference type="InterPro" id="IPR005814">
    <property type="entry name" value="Aminotrans_3"/>
</dbReference>
<proteinExistence type="inferred from homology"/>
<comment type="cofactor">
    <cofactor evidence="5">
        <name>pyridoxal 5'-phosphate</name>
        <dbReference type="ChEBI" id="CHEBI:597326"/>
    </cofactor>
    <text evidence="5">Binds 1 pyridoxal phosphate per subunit.</text>
</comment>
<comment type="pathway">
    <text evidence="5">Amino-acid biosynthesis; L-arginine biosynthesis; N(2)-acetyl-L-ornithine from L-glutamate: step 4/4.</text>
</comment>
<dbReference type="PANTHER" id="PTHR11986:SF79">
    <property type="entry name" value="ACETYLORNITHINE AMINOTRANSFERASE, MITOCHONDRIAL"/>
    <property type="match status" value="1"/>
</dbReference>